<dbReference type="Proteomes" id="UP000316603">
    <property type="component" value="Unassembled WGS sequence"/>
</dbReference>
<feature type="compositionally biased region" description="Basic residues" evidence="1">
    <location>
        <begin position="13"/>
        <end position="22"/>
    </location>
</feature>
<dbReference type="AlphaFoldDB" id="A0A561TG93"/>
<proteinExistence type="predicted"/>
<organism evidence="3 4">
    <name type="scientific">Streptomyces capillispiralis</name>
    <dbReference type="NCBI Taxonomy" id="68182"/>
    <lineage>
        <taxon>Bacteria</taxon>
        <taxon>Bacillati</taxon>
        <taxon>Actinomycetota</taxon>
        <taxon>Actinomycetes</taxon>
        <taxon>Kitasatosporales</taxon>
        <taxon>Streptomycetaceae</taxon>
        <taxon>Streptomyces</taxon>
    </lineage>
</organism>
<dbReference type="EMBL" id="VIWV01000001">
    <property type="protein sequence ID" value="TWF86137.1"/>
    <property type="molecule type" value="Genomic_DNA"/>
</dbReference>
<feature type="chain" id="PRO_5039584238" evidence="2">
    <location>
        <begin position="39"/>
        <end position="182"/>
    </location>
</feature>
<feature type="region of interest" description="Disordered" evidence="1">
    <location>
        <begin position="1"/>
        <end position="22"/>
    </location>
</feature>
<gene>
    <name evidence="3" type="ORF">FHX78_113099</name>
</gene>
<feature type="compositionally biased region" description="Low complexity" evidence="1">
    <location>
        <begin position="49"/>
        <end position="63"/>
    </location>
</feature>
<feature type="region of interest" description="Disordered" evidence="1">
    <location>
        <begin position="39"/>
        <end position="79"/>
    </location>
</feature>
<keyword evidence="2" id="KW-0732">Signal</keyword>
<keyword evidence="4" id="KW-1185">Reference proteome</keyword>
<reference evidence="3 4" key="1">
    <citation type="submission" date="2019-06" db="EMBL/GenBank/DDBJ databases">
        <title>Sequencing the genomes of 1000 actinobacteria strains.</title>
        <authorList>
            <person name="Klenk H.-P."/>
        </authorList>
    </citation>
    <scope>NUCLEOTIDE SEQUENCE [LARGE SCALE GENOMIC DNA]</scope>
    <source>
        <strain evidence="3 4">DSM 41695</strain>
    </source>
</reference>
<name>A0A561TG93_9ACTN</name>
<sequence length="182" mass="17758">MSYPPAPSASRPSRPRRPRHARVAAAALALAGALGLTACGGDGPDDSDGSTATPTPSATATADTGGGTGDSGASDAPADALEGSWFTTADGKALALMFNGEEAALFVTGGTVCSGTARESAGTRSIRLKCADGAEGRTNGTIGSVGRTSLKVTWEGALGTETYTKAEGGTLPTDLPTAGPGS</sequence>
<evidence type="ECO:0000256" key="1">
    <source>
        <dbReference type="SAM" id="MobiDB-lite"/>
    </source>
</evidence>
<evidence type="ECO:0000313" key="3">
    <source>
        <dbReference type="EMBL" id="TWF86137.1"/>
    </source>
</evidence>
<feature type="signal peptide" evidence="2">
    <location>
        <begin position="1"/>
        <end position="38"/>
    </location>
</feature>
<evidence type="ECO:0000256" key="2">
    <source>
        <dbReference type="SAM" id="SignalP"/>
    </source>
</evidence>
<protein>
    <submittedName>
        <fullName evidence="3">Uncharacterized protein</fullName>
    </submittedName>
</protein>
<accession>A0A561TG93</accession>
<evidence type="ECO:0000313" key="4">
    <source>
        <dbReference type="Proteomes" id="UP000316603"/>
    </source>
</evidence>
<comment type="caution">
    <text evidence="3">The sequence shown here is derived from an EMBL/GenBank/DDBJ whole genome shotgun (WGS) entry which is preliminary data.</text>
</comment>